<dbReference type="NCBIfam" id="NF008519">
    <property type="entry name" value="PRK11445.1"/>
    <property type="match status" value="1"/>
</dbReference>
<comment type="caution">
    <text evidence="1">The sequence shown here is derived from an EMBL/GenBank/DDBJ whole genome shotgun (WGS) entry which is preliminary data.</text>
</comment>
<dbReference type="PANTHER" id="PTHR42685:SF22">
    <property type="entry name" value="CONDITIONED MEDIUM FACTOR RECEPTOR 1"/>
    <property type="match status" value="1"/>
</dbReference>
<name>A0A4Z0D5Q2_9FIRM</name>
<dbReference type="RefSeq" id="WP_135270977.1">
    <property type="nucleotide sequence ID" value="NZ_SRIB01000006.1"/>
</dbReference>
<protein>
    <submittedName>
        <fullName evidence="1">FAD-binding protein</fullName>
    </submittedName>
</protein>
<evidence type="ECO:0000313" key="1">
    <source>
        <dbReference type="EMBL" id="TFZ40204.1"/>
    </source>
</evidence>
<dbReference type="InterPro" id="IPR050407">
    <property type="entry name" value="Geranylgeranyl_reductase"/>
</dbReference>
<dbReference type="InterPro" id="IPR036188">
    <property type="entry name" value="FAD/NAD-bd_sf"/>
</dbReference>
<keyword evidence="2" id="KW-1185">Reference proteome</keyword>
<dbReference type="EMBL" id="SRIB01000006">
    <property type="protein sequence ID" value="TFZ40204.1"/>
    <property type="molecule type" value="Genomic_DNA"/>
</dbReference>
<proteinExistence type="predicted"/>
<sequence>MYDIIIIGAGPAGSNLARLVSKKKKVLLVDRRNFRNMSSYNEKLCGGLLAPDAQLMFAKLNLSLPNNVLVNPQIFAVKTIDLNSNIERYYQRFYLNIDRFKFDSWMFEMIPDNIDKMLDTVFINCEKKSDRVIVKLRTQNKETELETKLLVGADGANSVVRKSAYNNHKWPKQYLSIQEVYESKKILPYYIAIFDNNITDFYSWVIPKENTISIGAALDKVDAKEKFELLKMRLSSKGFDFSNLVSRKGTFINRATRNNEIYYGEDNILLIGEASGLISPSSAEGISYALYSSSILSNCINDNQNDDVGRVYKNKMSKMNLKMTLKHIKSPFMFNKNLRKIAMKSSFMSIKGL</sequence>
<reference evidence="1 2" key="1">
    <citation type="submission" date="2019-03" db="EMBL/GenBank/DDBJ databases">
        <title>Draft genome sequence data and analysis of a Fermenting Bacterium, Soehngenia longevitae strain 1933PT, isolated from petroleum reservoir in Azerbaijan.</title>
        <authorList>
            <person name="Grouzdev D.S."/>
            <person name="Bidzhieva S.K."/>
            <person name="Sokolova D.S."/>
            <person name="Tourova T.P."/>
            <person name="Poltaraus A.B."/>
            <person name="Nazina T.N."/>
        </authorList>
    </citation>
    <scope>NUCLEOTIDE SEQUENCE [LARGE SCALE GENOMIC DNA]</scope>
    <source>
        <strain evidence="1 2">1933P</strain>
    </source>
</reference>
<dbReference type="OrthoDB" id="9806565at2"/>
<gene>
    <name evidence="1" type="ORF">E4100_05165</name>
</gene>
<dbReference type="PRINTS" id="PR00420">
    <property type="entry name" value="RNGMNOXGNASE"/>
</dbReference>
<dbReference type="SUPFAM" id="SSF51905">
    <property type="entry name" value="FAD/NAD(P)-binding domain"/>
    <property type="match status" value="1"/>
</dbReference>
<dbReference type="PANTHER" id="PTHR42685">
    <property type="entry name" value="GERANYLGERANYL DIPHOSPHATE REDUCTASE"/>
    <property type="match status" value="1"/>
</dbReference>
<organism evidence="1 2">
    <name type="scientific">Soehngenia longivitae</name>
    <dbReference type="NCBI Taxonomy" id="2562294"/>
    <lineage>
        <taxon>Bacteria</taxon>
        <taxon>Bacillati</taxon>
        <taxon>Bacillota</taxon>
        <taxon>Tissierellia</taxon>
        <taxon>Tissierellales</taxon>
        <taxon>Tissierellaceae</taxon>
        <taxon>Soehngenia</taxon>
    </lineage>
</organism>
<dbReference type="Gene3D" id="3.50.50.60">
    <property type="entry name" value="FAD/NAD(P)-binding domain"/>
    <property type="match status" value="1"/>
</dbReference>
<accession>A0A4Z0D5Q2</accession>
<dbReference type="Proteomes" id="UP000298381">
    <property type="component" value="Unassembled WGS sequence"/>
</dbReference>
<dbReference type="AlphaFoldDB" id="A0A4Z0D5Q2"/>
<evidence type="ECO:0000313" key="2">
    <source>
        <dbReference type="Proteomes" id="UP000298381"/>
    </source>
</evidence>